<gene>
    <name evidence="2" type="ORF">B0I31_1208</name>
</gene>
<feature type="domain" description="SchA/CurD-like" evidence="1">
    <location>
        <begin position="1"/>
        <end position="111"/>
    </location>
</feature>
<keyword evidence="3" id="KW-1185">Reference proteome</keyword>
<dbReference type="AlphaFoldDB" id="A0A2P8HZ09"/>
<name>A0A2P8HZ09_SACCR</name>
<accession>A0A2P8HZ09</accession>
<sequence length="202" mass="21800">MNRYALTFTVRPGSEAAVAEILSGYSRPPAGGPGTARPLLERTSVFMAGPVVVRVVDIGCPPDQAVRHLAGQPQIRAVEERLRPHLTEDRDLSDHSGRRRFLARSVMRVVASRNGHSGHLRRTAAIYQALPRQGREVARLLGARDTAPGCGTTVFRRGDLVVHLLESPDATVAAPLVAELAPMLRMARPLTLVTDRVAGVLA</sequence>
<reference evidence="2 3" key="1">
    <citation type="submission" date="2018-03" db="EMBL/GenBank/DDBJ databases">
        <title>Genomic Encyclopedia of Type Strains, Phase III (KMG-III): the genomes of soil and plant-associated and newly described type strains.</title>
        <authorList>
            <person name="Whitman W."/>
        </authorList>
    </citation>
    <scope>NUCLEOTIDE SEQUENCE [LARGE SCALE GENOMIC DNA]</scope>
    <source>
        <strain evidence="2 3">CGMCC 4.7097</strain>
    </source>
</reference>
<comment type="caution">
    <text evidence="2">The sequence shown here is derived from an EMBL/GenBank/DDBJ whole genome shotgun (WGS) entry which is preliminary data.</text>
</comment>
<evidence type="ECO:0000259" key="1">
    <source>
        <dbReference type="Pfam" id="PF04486"/>
    </source>
</evidence>
<proteinExistence type="predicted"/>
<dbReference type="Pfam" id="PF04486">
    <property type="entry name" value="SchA_CurD"/>
    <property type="match status" value="1"/>
</dbReference>
<dbReference type="RefSeq" id="WP_181320704.1">
    <property type="nucleotide sequence ID" value="NZ_PYAX01000020.1"/>
</dbReference>
<organism evidence="2 3">
    <name type="scientific">Saccharothrix carnea</name>
    <dbReference type="NCBI Taxonomy" id="1280637"/>
    <lineage>
        <taxon>Bacteria</taxon>
        <taxon>Bacillati</taxon>
        <taxon>Actinomycetota</taxon>
        <taxon>Actinomycetes</taxon>
        <taxon>Pseudonocardiales</taxon>
        <taxon>Pseudonocardiaceae</taxon>
        <taxon>Saccharothrix</taxon>
    </lineage>
</organism>
<dbReference type="EMBL" id="PYAX01000020">
    <property type="protein sequence ID" value="PSL51478.1"/>
    <property type="molecule type" value="Genomic_DNA"/>
</dbReference>
<evidence type="ECO:0000313" key="2">
    <source>
        <dbReference type="EMBL" id="PSL51478.1"/>
    </source>
</evidence>
<protein>
    <submittedName>
        <fullName evidence="2">SchA/CurD like domain-containing protein</fullName>
    </submittedName>
</protein>
<dbReference type="InterPro" id="IPR007575">
    <property type="entry name" value="SchA_CurD-like"/>
</dbReference>
<evidence type="ECO:0000313" key="3">
    <source>
        <dbReference type="Proteomes" id="UP000241118"/>
    </source>
</evidence>
<dbReference type="Proteomes" id="UP000241118">
    <property type="component" value="Unassembled WGS sequence"/>
</dbReference>